<dbReference type="SUPFAM" id="SSF109604">
    <property type="entry name" value="HD-domain/PDEase-like"/>
    <property type="match status" value="1"/>
</dbReference>
<comment type="catalytic activity">
    <reaction evidence="6">
        <text>P(1),P(4)-bis(5'-adenosyl) tetraphosphate + H2O = 2 ADP + 2 H(+)</text>
        <dbReference type="Rhea" id="RHEA:24252"/>
        <dbReference type="ChEBI" id="CHEBI:15377"/>
        <dbReference type="ChEBI" id="CHEBI:15378"/>
        <dbReference type="ChEBI" id="CHEBI:58141"/>
        <dbReference type="ChEBI" id="CHEBI:456216"/>
        <dbReference type="EC" id="3.6.1.41"/>
    </reaction>
</comment>
<keyword evidence="3" id="KW-0547">Nucleotide-binding</keyword>
<dbReference type="PANTHER" id="PTHR35795:SF1">
    <property type="entry name" value="BIS(5'-NUCLEOSYL)-TETRAPHOSPHATASE, SYMMETRICAL"/>
    <property type="match status" value="1"/>
</dbReference>
<dbReference type="Proteomes" id="UP000724672">
    <property type="component" value="Unassembled WGS sequence"/>
</dbReference>
<dbReference type="InterPro" id="IPR003607">
    <property type="entry name" value="HD/PDEase_dom"/>
</dbReference>
<comment type="caution">
    <text evidence="8">The sequence shown here is derived from an EMBL/GenBank/DDBJ whole genome shotgun (WGS) entry which is preliminary data.</text>
</comment>
<feature type="domain" description="HD" evidence="7">
    <location>
        <begin position="18"/>
        <end position="133"/>
    </location>
</feature>
<dbReference type="GO" id="GO:0046872">
    <property type="term" value="F:metal ion binding"/>
    <property type="evidence" value="ECO:0007669"/>
    <property type="project" value="UniProtKB-KW"/>
</dbReference>
<keyword evidence="5" id="KW-0408">Iron</keyword>
<keyword evidence="4 8" id="KW-0378">Hydrolase</keyword>
<keyword evidence="9" id="KW-1185">Reference proteome</keyword>
<evidence type="ECO:0000256" key="5">
    <source>
        <dbReference type="ARBA" id="ARBA00023004"/>
    </source>
</evidence>
<dbReference type="InterPro" id="IPR005249">
    <property type="entry name" value="YqeK"/>
</dbReference>
<dbReference type="AlphaFoldDB" id="A0A942Z7E0"/>
<proteinExistence type="predicted"/>
<evidence type="ECO:0000313" key="8">
    <source>
        <dbReference type="EMBL" id="MBS4537158.1"/>
    </source>
</evidence>
<gene>
    <name evidence="8" type="primary">yqeK</name>
    <name evidence="8" type="ORF">GOQ27_01715</name>
</gene>
<dbReference type="GO" id="GO:0000166">
    <property type="term" value="F:nucleotide binding"/>
    <property type="evidence" value="ECO:0007669"/>
    <property type="project" value="UniProtKB-KW"/>
</dbReference>
<dbReference type="PROSITE" id="PS51831">
    <property type="entry name" value="HD"/>
    <property type="match status" value="1"/>
</dbReference>
<sequence>MDIENIKKILIQEIDEERYNHTLRVVETAKKLALVYGVDDRRTEIAALLHDCAKYKDRKVLLKRAEEFGIILDIISRHNHHLIHSFLGAEIAKLKYNIVDDDILNAIKYHTIGREDMSILEKIIFIADYIEPGRNFEGINEIRELAFNDIDKAIIISMDNTIKYIIDKGWLVHPNTVNTRNNLILSRNKK</sequence>
<keyword evidence="2" id="KW-0479">Metal-binding</keyword>
<protein>
    <recommendedName>
        <fullName evidence="1">bis(5'-nucleosyl)-tetraphosphatase (symmetrical)</fullName>
        <ecNumber evidence="1">3.6.1.41</ecNumber>
    </recommendedName>
</protein>
<dbReference type="RefSeq" id="WP_203365088.1">
    <property type="nucleotide sequence ID" value="NZ_WSFT01000013.1"/>
</dbReference>
<name>A0A942Z7E0_9FIRM</name>
<dbReference type="NCBIfam" id="TIGR00277">
    <property type="entry name" value="HDIG"/>
    <property type="match status" value="1"/>
</dbReference>
<evidence type="ECO:0000259" key="7">
    <source>
        <dbReference type="PROSITE" id="PS51831"/>
    </source>
</evidence>
<evidence type="ECO:0000256" key="2">
    <source>
        <dbReference type="ARBA" id="ARBA00022723"/>
    </source>
</evidence>
<dbReference type="Pfam" id="PF01966">
    <property type="entry name" value="HD"/>
    <property type="match status" value="1"/>
</dbReference>
<dbReference type="GO" id="GO:0008803">
    <property type="term" value="F:bis(5'-nucleosyl)-tetraphosphatase (symmetrical) activity"/>
    <property type="evidence" value="ECO:0007669"/>
    <property type="project" value="UniProtKB-EC"/>
</dbReference>
<dbReference type="PANTHER" id="PTHR35795">
    <property type="entry name" value="SLR1885 PROTEIN"/>
    <property type="match status" value="1"/>
</dbReference>
<reference evidence="8" key="1">
    <citation type="submission" date="2019-12" db="EMBL/GenBank/DDBJ databases">
        <title>Clostridiaceae gen. nov. sp. nov., isolated from sediment in Xinjiang, China.</title>
        <authorList>
            <person name="Zhang R."/>
        </authorList>
    </citation>
    <scope>NUCLEOTIDE SEQUENCE</scope>
    <source>
        <strain evidence="8">D2Q-11</strain>
    </source>
</reference>
<evidence type="ECO:0000256" key="4">
    <source>
        <dbReference type="ARBA" id="ARBA00022801"/>
    </source>
</evidence>
<dbReference type="EC" id="3.6.1.41" evidence="1"/>
<dbReference type="NCBIfam" id="TIGR00488">
    <property type="entry name" value="bis(5'-nucleosyl)-tetraphosphatase (symmetrical) YqeK"/>
    <property type="match status" value="1"/>
</dbReference>
<evidence type="ECO:0000313" key="9">
    <source>
        <dbReference type="Proteomes" id="UP000724672"/>
    </source>
</evidence>
<accession>A0A942Z7E0</accession>
<evidence type="ECO:0000256" key="1">
    <source>
        <dbReference type="ARBA" id="ARBA00012506"/>
    </source>
</evidence>
<evidence type="ECO:0000256" key="3">
    <source>
        <dbReference type="ARBA" id="ARBA00022741"/>
    </source>
</evidence>
<dbReference type="InterPro" id="IPR051094">
    <property type="entry name" value="Diverse_Catalytic_Enzymes"/>
</dbReference>
<dbReference type="SMART" id="SM00471">
    <property type="entry name" value="HDc"/>
    <property type="match status" value="1"/>
</dbReference>
<dbReference type="EMBL" id="WSFT01000013">
    <property type="protein sequence ID" value="MBS4537158.1"/>
    <property type="molecule type" value="Genomic_DNA"/>
</dbReference>
<dbReference type="InterPro" id="IPR006675">
    <property type="entry name" value="HDIG_dom"/>
</dbReference>
<dbReference type="InterPro" id="IPR006674">
    <property type="entry name" value="HD_domain"/>
</dbReference>
<dbReference type="Gene3D" id="1.10.3210.10">
    <property type="entry name" value="Hypothetical protein af1432"/>
    <property type="match status" value="1"/>
</dbReference>
<dbReference type="CDD" id="cd00077">
    <property type="entry name" value="HDc"/>
    <property type="match status" value="1"/>
</dbReference>
<evidence type="ECO:0000256" key="6">
    <source>
        <dbReference type="ARBA" id="ARBA00049417"/>
    </source>
</evidence>
<organism evidence="8 9">
    <name type="scientific">Anaeromonas frigoriresistens</name>
    <dbReference type="NCBI Taxonomy" id="2683708"/>
    <lineage>
        <taxon>Bacteria</taxon>
        <taxon>Bacillati</taxon>
        <taxon>Bacillota</taxon>
        <taxon>Tissierellia</taxon>
        <taxon>Tissierellales</taxon>
        <taxon>Thermohalobacteraceae</taxon>
        <taxon>Anaeromonas</taxon>
    </lineage>
</organism>